<sequence>MNDHNNHVWSESLDSHGLYIFKTSVNPKLKLHKELYDWLTESFGDGNSKSSDSRTPEWQKRVAEKTHWGLHFFETEPVEAVQRKWDFETNTWAGYKNKYYSYATELHLVCQEQVAVMFKLRYM</sequence>
<organism evidence="1 2">
    <name type="scientific">Caballeronia temeraria</name>
    <dbReference type="NCBI Taxonomy" id="1777137"/>
    <lineage>
        <taxon>Bacteria</taxon>
        <taxon>Pseudomonadati</taxon>
        <taxon>Pseudomonadota</taxon>
        <taxon>Betaproteobacteria</taxon>
        <taxon>Burkholderiales</taxon>
        <taxon>Burkholderiaceae</taxon>
        <taxon>Caballeronia</taxon>
    </lineage>
</organism>
<dbReference type="Proteomes" id="UP000054624">
    <property type="component" value="Unassembled WGS sequence"/>
</dbReference>
<accession>A0A157ZND6</accession>
<evidence type="ECO:0000313" key="2">
    <source>
        <dbReference type="Proteomes" id="UP000054624"/>
    </source>
</evidence>
<protein>
    <submittedName>
        <fullName evidence="1">Uncharacterized protein</fullName>
    </submittedName>
</protein>
<proteinExistence type="predicted"/>
<name>A0A157ZND6_9BURK</name>
<keyword evidence="2" id="KW-1185">Reference proteome</keyword>
<dbReference type="AlphaFoldDB" id="A0A157ZND6"/>
<reference evidence="2" key="1">
    <citation type="submission" date="2016-01" db="EMBL/GenBank/DDBJ databases">
        <authorList>
            <person name="Peeters Charlotte."/>
        </authorList>
    </citation>
    <scope>NUCLEOTIDE SEQUENCE [LARGE SCALE GENOMIC DNA]</scope>
</reference>
<gene>
    <name evidence="1" type="ORF">AWB76_00920</name>
</gene>
<dbReference type="RefSeq" id="WP_061158894.1">
    <property type="nucleotide sequence ID" value="NZ_FCOI02000002.1"/>
</dbReference>
<dbReference type="STRING" id="1777137.AWB76_00920"/>
<evidence type="ECO:0000313" key="1">
    <source>
        <dbReference type="EMBL" id="SAK46477.1"/>
    </source>
</evidence>
<dbReference type="EMBL" id="FCOI02000002">
    <property type="protein sequence ID" value="SAK46477.1"/>
    <property type="molecule type" value="Genomic_DNA"/>
</dbReference>